<dbReference type="RefSeq" id="WP_091831054.1">
    <property type="nucleotide sequence ID" value="NZ_FNZK01000008.1"/>
</dbReference>
<dbReference type="InterPro" id="IPR036388">
    <property type="entry name" value="WH-like_DNA-bd_sf"/>
</dbReference>
<evidence type="ECO:0000256" key="2">
    <source>
        <dbReference type="ARBA" id="ARBA00023125"/>
    </source>
</evidence>
<accession>A0A1H6Z6B3</accession>
<keyword evidence="3" id="KW-0804">Transcription</keyword>
<keyword evidence="6" id="KW-1185">Reference proteome</keyword>
<evidence type="ECO:0000313" key="6">
    <source>
        <dbReference type="Proteomes" id="UP000199662"/>
    </source>
</evidence>
<proteinExistence type="predicted"/>
<dbReference type="PROSITE" id="PS51118">
    <property type="entry name" value="HTH_HXLR"/>
    <property type="match status" value="1"/>
</dbReference>
<evidence type="ECO:0000256" key="1">
    <source>
        <dbReference type="ARBA" id="ARBA00023015"/>
    </source>
</evidence>
<organism evidence="5 6">
    <name type="scientific">Propionispira arboris</name>
    <dbReference type="NCBI Taxonomy" id="84035"/>
    <lineage>
        <taxon>Bacteria</taxon>
        <taxon>Bacillati</taxon>
        <taxon>Bacillota</taxon>
        <taxon>Negativicutes</taxon>
        <taxon>Selenomonadales</taxon>
        <taxon>Selenomonadaceae</taxon>
        <taxon>Propionispira</taxon>
    </lineage>
</organism>
<dbReference type="Pfam" id="PF01638">
    <property type="entry name" value="HxlR"/>
    <property type="match status" value="1"/>
</dbReference>
<name>A0A1H6Z6B3_9FIRM</name>
<keyword evidence="1" id="KW-0805">Transcription regulation</keyword>
<dbReference type="InterPro" id="IPR002577">
    <property type="entry name" value="HTH_HxlR"/>
</dbReference>
<dbReference type="AlphaFoldDB" id="A0A1H6Z6B3"/>
<protein>
    <submittedName>
        <fullName evidence="5">Transcriptional regulator, HxlR family</fullName>
    </submittedName>
</protein>
<dbReference type="SUPFAM" id="SSF46785">
    <property type="entry name" value="Winged helix' DNA-binding domain"/>
    <property type="match status" value="1"/>
</dbReference>
<keyword evidence="2" id="KW-0238">DNA-binding</keyword>
<dbReference type="EMBL" id="FNZK01000008">
    <property type="protein sequence ID" value="SEJ45080.1"/>
    <property type="molecule type" value="Genomic_DNA"/>
</dbReference>
<dbReference type="Proteomes" id="UP000199662">
    <property type="component" value="Unassembled WGS sequence"/>
</dbReference>
<dbReference type="PANTHER" id="PTHR33204:SF29">
    <property type="entry name" value="TRANSCRIPTIONAL REGULATOR"/>
    <property type="match status" value="1"/>
</dbReference>
<dbReference type="STRING" id="84035.SAMN05660742_1083"/>
<feature type="domain" description="HTH hxlR-type" evidence="4">
    <location>
        <begin position="11"/>
        <end position="109"/>
    </location>
</feature>
<evidence type="ECO:0000313" key="5">
    <source>
        <dbReference type="EMBL" id="SEJ45080.1"/>
    </source>
</evidence>
<reference evidence="5 6" key="1">
    <citation type="submission" date="2016-10" db="EMBL/GenBank/DDBJ databases">
        <authorList>
            <person name="de Groot N.N."/>
        </authorList>
    </citation>
    <scope>NUCLEOTIDE SEQUENCE [LARGE SCALE GENOMIC DNA]</scope>
    <source>
        <strain evidence="5 6">DSM 2179</strain>
    </source>
</reference>
<dbReference type="Gene3D" id="1.10.10.10">
    <property type="entry name" value="Winged helix-like DNA-binding domain superfamily/Winged helix DNA-binding domain"/>
    <property type="match status" value="1"/>
</dbReference>
<dbReference type="PANTHER" id="PTHR33204">
    <property type="entry name" value="TRANSCRIPTIONAL REGULATOR, MARR FAMILY"/>
    <property type="match status" value="1"/>
</dbReference>
<sequence length="114" mass="13473">MIDYNGKNYVCRLDFAMDFIRGKWKAVILCHLYKKPKRFLELQRITNGISQKVLNEKLKELELAGLIHKIAYAEVPPKVEYSLTTEGRDLTKILKEMENWSIKYYPHLEVSLIQ</sequence>
<evidence type="ECO:0000259" key="4">
    <source>
        <dbReference type="PROSITE" id="PS51118"/>
    </source>
</evidence>
<dbReference type="InterPro" id="IPR036390">
    <property type="entry name" value="WH_DNA-bd_sf"/>
</dbReference>
<gene>
    <name evidence="5" type="ORF">SAMN05660742_1083</name>
</gene>
<dbReference type="GO" id="GO:0003677">
    <property type="term" value="F:DNA binding"/>
    <property type="evidence" value="ECO:0007669"/>
    <property type="project" value="UniProtKB-KW"/>
</dbReference>
<evidence type="ECO:0000256" key="3">
    <source>
        <dbReference type="ARBA" id="ARBA00023163"/>
    </source>
</evidence>